<dbReference type="PANTHER" id="PTHR33476:SF7">
    <property type="entry name" value="EMB|CAB62613.1"/>
    <property type="match status" value="1"/>
</dbReference>
<dbReference type="GO" id="GO:0008356">
    <property type="term" value="P:asymmetric cell division"/>
    <property type="evidence" value="ECO:0007669"/>
    <property type="project" value="InterPro"/>
</dbReference>
<evidence type="ECO:0000313" key="4">
    <source>
        <dbReference type="Proteomes" id="UP001161247"/>
    </source>
</evidence>
<sequence>MDLWVVAAAAGAGYLGKYWQNSSLSEKERLLLSSSKLSTHRSLESWKFLQQIREKTCPLKRLAREKAYEGVFQGQNYLFDQNEFDGDPDLAAFASASTSDRVKMVEDFRARWLKSFQKISAKKSSLHNTEPSSSCGFCKKKLHKNRSSKATALGKAEEYRRVLLGTMATEESQVEESLWPNIAEDPLRRTSSYNALDLREDTRRVSASNSFDSWEDLSRRSISCDEICTCLSTSSTNDDTEYVEVLEPGAETQGKEIDEAVQLPGKSNDLLLFLVGLTIGMLPTAASSKREMQKMNEKLEEAMTLVQDLKEELDMNENFTVKELMCNGSESPSSKTPSLFNQKLSLSISQQEPQQVTSDSRKLADDEKSENALLMSRIEAELEAELERLQMSMDLERRSNFAQLDVQSEGYRIGSIKTNAFNRQYDSDTESDEASDNMTRPPNYAVSPRELSIRLHELIESQLEARIKELETALQNNQHRFHSPESQRDTSISVDEYNNTESPATPEDW</sequence>
<dbReference type="Proteomes" id="UP001161247">
    <property type="component" value="Chromosome 2"/>
</dbReference>
<gene>
    <name evidence="3" type="ORF">OLC1_LOCUS7210</name>
</gene>
<name>A0AAV1CP43_OLDCO</name>
<dbReference type="PANTHER" id="PTHR33476">
    <property type="entry name" value="EMB|CAB62613.1"/>
    <property type="match status" value="1"/>
</dbReference>
<dbReference type="InterPro" id="IPR040348">
    <property type="entry name" value="POLAR-like"/>
</dbReference>
<proteinExistence type="predicted"/>
<feature type="region of interest" description="Disordered" evidence="2">
    <location>
        <begin position="347"/>
        <end position="368"/>
    </location>
</feature>
<feature type="compositionally biased region" description="Polar residues" evidence="2">
    <location>
        <begin position="347"/>
        <end position="358"/>
    </location>
</feature>
<protein>
    <submittedName>
        <fullName evidence="3">OLC1v1032615C1</fullName>
    </submittedName>
</protein>
<dbReference type="AlphaFoldDB" id="A0AAV1CP43"/>
<evidence type="ECO:0000256" key="2">
    <source>
        <dbReference type="SAM" id="MobiDB-lite"/>
    </source>
</evidence>
<accession>A0AAV1CP43</accession>
<reference evidence="3" key="1">
    <citation type="submission" date="2023-03" db="EMBL/GenBank/DDBJ databases">
        <authorList>
            <person name="Julca I."/>
        </authorList>
    </citation>
    <scope>NUCLEOTIDE SEQUENCE</scope>
</reference>
<feature type="region of interest" description="Disordered" evidence="2">
    <location>
        <begin position="422"/>
        <end position="445"/>
    </location>
</feature>
<keyword evidence="1" id="KW-0175">Coiled coil</keyword>
<feature type="coiled-coil region" evidence="1">
    <location>
        <begin position="285"/>
        <end position="316"/>
    </location>
</feature>
<evidence type="ECO:0000256" key="1">
    <source>
        <dbReference type="SAM" id="Coils"/>
    </source>
</evidence>
<organism evidence="3 4">
    <name type="scientific">Oldenlandia corymbosa var. corymbosa</name>
    <dbReference type="NCBI Taxonomy" id="529605"/>
    <lineage>
        <taxon>Eukaryota</taxon>
        <taxon>Viridiplantae</taxon>
        <taxon>Streptophyta</taxon>
        <taxon>Embryophyta</taxon>
        <taxon>Tracheophyta</taxon>
        <taxon>Spermatophyta</taxon>
        <taxon>Magnoliopsida</taxon>
        <taxon>eudicotyledons</taxon>
        <taxon>Gunneridae</taxon>
        <taxon>Pentapetalae</taxon>
        <taxon>asterids</taxon>
        <taxon>lamiids</taxon>
        <taxon>Gentianales</taxon>
        <taxon>Rubiaceae</taxon>
        <taxon>Rubioideae</taxon>
        <taxon>Spermacoceae</taxon>
        <taxon>Hedyotis-Oldenlandia complex</taxon>
        <taxon>Oldenlandia</taxon>
    </lineage>
</organism>
<evidence type="ECO:0000313" key="3">
    <source>
        <dbReference type="EMBL" id="CAI9096459.1"/>
    </source>
</evidence>
<dbReference type="EMBL" id="OX459119">
    <property type="protein sequence ID" value="CAI9096459.1"/>
    <property type="molecule type" value="Genomic_DNA"/>
</dbReference>
<keyword evidence="4" id="KW-1185">Reference proteome</keyword>
<feature type="compositionally biased region" description="Basic and acidic residues" evidence="2">
    <location>
        <begin position="359"/>
        <end position="368"/>
    </location>
</feature>
<feature type="region of interest" description="Disordered" evidence="2">
    <location>
        <begin position="475"/>
        <end position="509"/>
    </location>
</feature>
<feature type="compositionally biased region" description="Polar residues" evidence="2">
    <location>
        <begin position="489"/>
        <end position="503"/>
    </location>
</feature>